<dbReference type="PANTHER" id="PTHR43537:SF5">
    <property type="entry name" value="UXU OPERON TRANSCRIPTIONAL REGULATOR"/>
    <property type="match status" value="1"/>
</dbReference>
<dbReference type="EMBL" id="JBHSBV010000002">
    <property type="protein sequence ID" value="MFC4200430.1"/>
    <property type="molecule type" value="Genomic_DNA"/>
</dbReference>
<comment type="caution">
    <text evidence="5">The sequence shown here is derived from an EMBL/GenBank/DDBJ whole genome shotgun (WGS) entry which is preliminary data.</text>
</comment>
<keyword evidence="2" id="KW-0238">DNA-binding</keyword>
<evidence type="ECO:0000256" key="1">
    <source>
        <dbReference type="ARBA" id="ARBA00023015"/>
    </source>
</evidence>
<dbReference type="RefSeq" id="WP_217964315.1">
    <property type="nucleotide sequence ID" value="NZ_JAHTBN010000003.1"/>
</dbReference>
<keyword evidence="3" id="KW-0804">Transcription</keyword>
<accession>A0ABV8NTX6</accession>
<dbReference type="PROSITE" id="PS50949">
    <property type="entry name" value="HTH_GNTR"/>
    <property type="match status" value="1"/>
</dbReference>
<evidence type="ECO:0000256" key="2">
    <source>
        <dbReference type="ARBA" id="ARBA00023125"/>
    </source>
</evidence>
<feature type="domain" description="HTH gntR-type" evidence="4">
    <location>
        <begin position="9"/>
        <end position="77"/>
    </location>
</feature>
<organism evidence="5 6">
    <name type="scientific">Candidimonas humi</name>
    <dbReference type="NCBI Taxonomy" id="683355"/>
    <lineage>
        <taxon>Bacteria</taxon>
        <taxon>Pseudomonadati</taxon>
        <taxon>Pseudomonadota</taxon>
        <taxon>Betaproteobacteria</taxon>
        <taxon>Burkholderiales</taxon>
        <taxon>Alcaligenaceae</taxon>
        <taxon>Candidimonas</taxon>
    </lineage>
</organism>
<dbReference type="Pfam" id="PF07729">
    <property type="entry name" value="FCD"/>
    <property type="match status" value="1"/>
</dbReference>
<keyword evidence="1" id="KW-0805">Transcription regulation</keyword>
<name>A0ABV8NTX6_9BURK</name>
<dbReference type="SMART" id="SM00345">
    <property type="entry name" value="HTH_GNTR"/>
    <property type="match status" value="1"/>
</dbReference>
<evidence type="ECO:0000259" key="4">
    <source>
        <dbReference type="PROSITE" id="PS50949"/>
    </source>
</evidence>
<dbReference type="InterPro" id="IPR011711">
    <property type="entry name" value="GntR_C"/>
</dbReference>
<dbReference type="SMART" id="SM00895">
    <property type="entry name" value="FCD"/>
    <property type="match status" value="1"/>
</dbReference>
<evidence type="ECO:0000256" key="3">
    <source>
        <dbReference type="ARBA" id="ARBA00023163"/>
    </source>
</evidence>
<proteinExistence type="predicted"/>
<dbReference type="Pfam" id="PF00392">
    <property type="entry name" value="GntR"/>
    <property type="match status" value="1"/>
</dbReference>
<protein>
    <submittedName>
        <fullName evidence="5">FadR/GntR family transcriptional regulator</fullName>
    </submittedName>
</protein>
<keyword evidence="6" id="KW-1185">Reference proteome</keyword>
<gene>
    <name evidence="5" type="ORF">ACFOY1_05645</name>
</gene>
<evidence type="ECO:0000313" key="6">
    <source>
        <dbReference type="Proteomes" id="UP001595848"/>
    </source>
</evidence>
<dbReference type="PANTHER" id="PTHR43537">
    <property type="entry name" value="TRANSCRIPTIONAL REGULATOR, GNTR FAMILY"/>
    <property type="match status" value="1"/>
</dbReference>
<dbReference type="CDD" id="cd07377">
    <property type="entry name" value="WHTH_GntR"/>
    <property type="match status" value="1"/>
</dbReference>
<sequence length="238" mass="26786">MFTSFERPDNLPDAIAQQIRLKILAGDFEQGAKLPTEYELSEIFKVSRNVVREAIARLKLNGLIETRRGIGSFVSQNALARRFEVLAEDLLDLDQLKQIYQLRIEIESGAAALAAEHRTEAQLAALEEALARSDVAGGDWERGAEAAMKFHLAVAQCSNNFYFIQLMEHLSYVIHKAVRTLRYSSTGTERIGRVEYEHHAVVDAIRQGDAEQARQAMRMHLSNGMARYSYMQGDTKNG</sequence>
<dbReference type="InterPro" id="IPR000524">
    <property type="entry name" value="Tscrpt_reg_HTH_GntR"/>
</dbReference>
<evidence type="ECO:0000313" key="5">
    <source>
        <dbReference type="EMBL" id="MFC4200430.1"/>
    </source>
</evidence>
<reference evidence="6" key="1">
    <citation type="journal article" date="2019" name="Int. J. Syst. Evol. Microbiol.">
        <title>The Global Catalogue of Microorganisms (GCM) 10K type strain sequencing project: providing services to taxonomists for standard genome sequencing and annotation.</title>
        <authorList>
            <consortium name="The Broad Institute Genomics Platform"/>
            <consortium name="The Broad Institute Genome Sequencing Center for Infectious Disease"/>
            <person name="Wu L."/>
            <person name="Ma J."/>
        </authorList>
    </citation>
    <scope>NUCLEOTIDE SEQUENCE [LARGE SCALE GENOMIC DNA]</scope>
    <source>
        <strain evidence="6">LMG 24813</strain>
    </source>
</reference>
<dbReference type="Proteomes" id="UP001595848">
    <property type="component" value="Unassembled WGS sequence"/>
</dbReference>